<dbReference type="EMBL" id="CAXLJM020000006">
    <property type="protein sequence ID" value="CAL8071728.1"/>
    <property type="molecule type" value="Genomic_DNA"/>
</dbReference>
<keyword evidence="2" id="KW-1185">Reference proteome</keyword>
<sequence length="102" mass="11677">MVNVHSGTRAYSNGRVLYEIGTHTCTMQCTGALQNSHIHKFSLHPVCYSLSEELPCLFKLPTFAIRREDKERESRAERDKNNFSSVCCFYDGDGVIANWRCK</sequence>
<organism evidence="1 2">
    <name type="scientific">Orchesella dallaii</name>
    <dbReference type="NCBI Taxonomy" id="48710"/>
    <lineage>
        <taxon>Eukaryota</taxon>
        <taxon>Metazoa</taxon>
        <taxon>Ecdysozoa</taxon>
        <taxon>Arthropoda</taxon>
        <taxon>Hexapoda</taxon>
        <taxon>Collembola</taxon>
        <taxon>Entomobryomorpha</taxon>
        <taxon>Entomobryoidea</taxon>
        <taxon>Orchesellidae</taxon>
        <taxon>Orchesellinae</taxon>
        <taxon>Orchesella</taxon>
    </lineage>
</organism>
<comment type="caution">
    <text evidence="1">The sequence shown here is derived from an EMBL/GenBank/DDBJ whole genome shotgun (WGS) entry which is preliminary data.</text>
</comment>
<evidence type="ECO:0000313" key="1">
    <source>
        <dbReference type="EMBL" id="CAL8071728.1"/>
    </source>
</evidence>
<dbReference type="Proteomes" id="UP001642540">
    <property type="component" value="Unassembled WGS sequence"/>
</dbReference>
<reference evidence="1 2" key="1">
    <citation type="submission" date="2024-08" db="EMBL/GenBank/DDBJ databases">
        <authorList>
            <person name="Cucini C."/>
            <person name="Frati F."/>
        </authorList>
    </citation>
    <scope>NUCLEOTIDE SEQUENCE [LARGE SCALE GENOMIC DNA]</scope>
</reference>
<name>A0ABP1PN37_9HEXA</name>
<accession>A0ABP1PN37</accession>
<proteinExistence type="predicted"/>
<evidence type="ECO:0000313" key="2">
    <source>
        <dbReference type="Proteomes" id="UP001642540"/>
    </source>
</evidence>
<protein>
    <submittedName>
        <fullName evidence="1">Uncharacterized protein</fullName>
    </submittedName>
</protein>
<gene>
    <name evidence="1" type="ORF">ODALV1_LOCUS1852</name>
</gene>